<evidence type="ECO:0000256" key="8">
    <source>
        <dbReference type="ARBA" id="ARBA00048679"/>
    </source>
</evidence>
<reference evidence="13 14" key="1">
    <citation type="submission" date="2024-05" db="EMBL/GenBank/DDBJ databases">
        <title>A draft genome resource for the thread blight pathogen Marasmius tenuissimus strain MS-2.</title>
        <authorList>
            <person name="Yulfo-Soto G.E."/>
            <person name="Baruah I.K."/>
            <person name="Amoako-Attah I."/>
            <person name="Bukari Y."/>
            <person name="Meinhardt L.W."/>
            <person name="Bailey B.A."/>
            <person name="Cohen S.P."/>
        </authorList>
    </citation>
    <scope>NUCLEOTIDE SEQUENCE [LARGE SCALE GENOMIC DNA]</scope>
    <source>
        <strain evidence="13 14">MS-2</strain>
    </source>
</reference>
<keyword evidence="5" id="KW-0418">Kinase</keyword>
<organism evidence="13 14">
    <name type="scientific">Marasmius tenuissimus</name>
    <dbReference type="NCBI Taxonomy" id="585030"/>
    <lineage>
        <taxon>Eukaryota</taxon>
        <taxon>Fungi</taxon>
        <taxon>Dikarya</taxon>
        <taxon>Basidiomycota</taxon>
        <taxon>Agaricomycotina</taxon>
        <taxon>Agaricomycetes</taxon>
        <taxon>Agaricomycetidae</taxon>
        <taxon>Agaricales</taxon>
        <taxon>Marasmiineae</taxon>
        <taxon>Marasmiaceae</taxon>
        <taxon>Marasmius</taxon>
    </lineage>
</organism>
<evidence type="ECO:0000256" key="11">
    <source>
        <dbReference type="SAM" id="MobiDB-lite"/>
    </source>
</evidence>
<dbReference type="Pfam" id="PF00069">
    <property type="entry name" value="Pkinase"/>
    <property type="match status" value="1"/>
</dbReference>
<dbReference type="InterPro" id="IPR011009">
    <property type="entry name" value="Kinase-like_dom_sf"/>
</dbReference>
<protein>
    <recommendedName>
        <fullName evidence="1">non-specific serine/threonine protein kinase</fullName>
        <ecNumber evidence="1">2.7.11.1</ecNumber>
    </recommendedName>
</protein>
<dbReference type="InterPro" id="IPR017441">
    <property type="entry name" value="Protein_kinase_ATP_BS"/>
</dbReference>
<dbReference type="EMBL" id="JBBXMP010000046">
    <property type="protein sequence ID" value="KAL0065564.1"/>
    <property type="molecule type" value="Genomic_DNA"/>
</dbReference>
<dbReference type="EC" id="2.7.11.1" evidence="1"/>
<dbReference type="PANTHER" id="PTHR43895">
    <property type="entry name" value="CALCIUM/CALMODULIN-DEPENDENT PROTEIN KINASE KINASE-RELATED"/>
    <property type="match status" value="1"/>
</dbReference>
<evidence type="ECO:0000256" key="4">
    <source>
        <dbReference type="ARBA" id="ARBA00022741"/>
    </source>
</evidence>
<evidence type="ECO:0000313" key="13">
    <source>
        <dbReference type="EMBL" id="KAL0065564.1"/>
    </source>
</evidence>
<comment type="similarity">
    <text evidence="10">Belongs to the protein kinase superfamily.</text>
</comment>
<evidence type="ECO:0000256" key="7">
    <source>
        <dbReference type="ARBA" id="ARBA00047899"/>
    </source>
</evidence>
<evidence type="ECO:0000313" key="14">
    <source>
        <dbReference type="Proteomes" id="UP001437256"/>
    </source>
</evidence>
<evidence type="ECO:0000256" key="3">
    <source>
        <dbReference type="ARBA" id="ARBA00022679"/>
    </source>
</evidence>
<dbReference type="InterPro" id="IPR000719">
    <property type="entry name" value="Prot_kinase_dom"/>
</dbReference>
<accession>A0ABR2ZWX0</accession>
<evidence type="ECO:0000259" key="12">
    <source>
        <dbReference type="PROSITE" id="PS50011"/>
    </source>
</evidence>
<evidence type="ECO:0000256" key="1">
    <source>
        <dbReference type="ARBA" id="ARBA00012513"/>
    </source>
</evidence>
<dbReference type="PANTHER" id="PTHR43895:SF32">
    <property type="entry name" value="SERINE_THREONINE-PROTEIN KINASE CHK1"/>
    <property type="match status" value="1"/>
</dbReference>
<evidence type="ECO:0000256" key="2">
    <source>
        <dbReference type="ARBA" id="ARBA00022527"/>
    </source>
</evidence>
<feature type="binding site" evidence="9">
    <location>
        <position position="52"/>
    </location>
    <ligand>
        <name>ATP</name>
        <dbReference type="ChEBI" id="CHEBI:30616"/>
    </ligand>
</feature>
<keyword evidence="4 9" id="KW-0547">Nucleotide-binding</keyword>
<evidence type="ECO:0000256" key="9">
    <source>
        <dbReference type="PROSITE-ProRule" id="PRU10141"/>
    </source>
</evidence>
<dbReference type="PROSITE" id="PS00108">
    <property type="entry name" value="PROTEIN_KINASE_ST"/>
    <property type="match status" value="1"/>
</dbReference>
<sequence>MRLSDTLPDFTGTLLDERLELLECLGCGAYGRVYKAIDRTSSPDSPSYFAVKCLLKPETGSREEEYQLREITLHKKVSGHPNIVSVHEVLYDDLFVYVILDYYDGGDLFGAITETQTFDSEDENVRRVFLQLLDAVQHCHDTEVFHRDLKPENVLCSKDGALVCIADFGLGTEKRICEDFGCGSSYYMSPGGFPIFLDYMHLLTLPSTPECLGRDSYRSHYSPRQNDVWSLGVILINLITARNPWNLAVSKDQHLAAFLQDPNYLRKLLPISDGIHRILLRIFELNPLRRISIPTLRREILAVKTFRAAESPKRKASQDTTKFKPEVVTIYTDGLADSNGETRESSPSSSGSVEVSLQAAGPTPIHELLGDRLQISPPSETKLVANAYSRWCGNSPLDSGSESESGLETPATVAVEPRVNVVVPEMELDGILGEEEDMTTPKIGQQPFIAKAKAVATVPPRYLAKGFARFRKEMIR</sequence>
<gene>
    <name evidence="13" type="ORF">AAF712_007475</name>
</gene>
<evidence type="ECO:0000256" key="5">
    <source>
        <dbReference type="ARBA" id="ARBA00022777"/>
    </source>
</evidence>
<feature type="compositionally biased region" description="Low complexity" evidence="11">
    <location>
        <begin position="345"/>
        <end position="356"/>
    </location>
</feature>
<dbReference type="SMART" id="SM00220">
    <property type="entry name" value="S_TKc"/>
    <property type="match status" value="1"/>
</dbReference>
<dbReference type="SUPFAM" id="SSF56112">
    <property type="entry name" value="Protein kinase-like (PK-like)"/>
    <property type="match status" value="1"/>
</dbReference>
<dbReference type="Proteomes" id="UP001437256">
    <property type="component" value="Unassembled WGS sequence"/>
</dbReference>
<proteinExistence type="inferred from homology"/>
<comment type="catalytic activity">
    <reaction evidence="7">
        <text>L-threonyl-[protein] + ATP = O-phospho-L-threonyl-[protein] + ADP + H(+)</text>
        <dbReference type="Rhea" id="RHEA:46608"/>
        <dbReference type="Rhea" id="RHEA-COMP:11060"/>
        <dbReference type="Rhea" id="RHEA-COMP:11605"/>
        <dbReference type="ChEBI" id="CHEBI:15378"/>
        <dbReference type="ChEBI" id="CHEBI:30013"/>
        <dbReference type="ChEBI" id="CHEBI:30616"/>
        <dbReference type="ChEBI" id="CHEBI:61977"/>
        <dbReference type="ChEBI" id="CHEBI:456216"/>
        <dbReference type="EC" id="2.7.11.1"/>
    </reaction>
</comment>
<feature type="region of interest" description="Disordered" evidence="11">
    <location>
        <begin position="334"/>
        <end position="357"/>
    </location>
</feature>
<evidence type="ECO:0000256" key="6">
    <source>
        <dbReference type="ARBA" id="ARBA00022840"/>
    </source>
</evidence>
<evidence type="ECO:0000256" key="10">
    <source>
        <dbReference type="RuleBase" id="RU000304"/>
    </source>
</evidence>
<feature type="domain" description="Protein kinase" evidence="12">
    <location>
        <begin position="19"/>
        <end position="301"/>
    </location>
</feature>
<keyword evidence="6 9" id="KW-0067">ATP-binding</keyword>
<comment type="caution">
    <text evidence="13">The sequence shown here is derived from an EMBL/GenBank/DDBJ whole genome shotgun (WGS) entry which is preliminary data.</text>
</comment>
<dbReference type="PROSITE" id="PS00107">
    <property type="entry name" value="PROTEIN_KINASE_ATP"/>
    <property type="match status" value="1"/>
</dbReference>
<dbReference type="InterPro" id="IPR008271">
    <property type="entry name" value="Ser/Thr_kinase_AS"/>
</dbReference>
<dbReference type="Gene3D" id="1.10.510.10">
    <property type="entry name" value="Transferase(Phosphotransferase) domain 1"/>
    <property type="match status" value="1"/>
</dbReference>
<keyword evidence="2 10" id="KW-0723">Serine/threonine-protein kinase</keyword>
<keyword evidence="3" id="KW-0808">Transferase</keyword>
<dbReference type="PROSITE" id="PS50011">
    <property type="entry name" value="PROTEIN_KINASE_DOM"/>
    <property type="match status" value="1"/>
</dbReference>
<keyword evidence="14" id="KW-1185">Reference proteome</keyword>
<comment type="catalytic activity">
    <reaction evidence="8">
        <text>L-seryl-[protein] + ATP = O-phospho-L-seryl-[protein] + ADP + H(+)</text>
        <dbReference type="Rhea" id="RHEA:17989"/>
        <dbReference type="Rhea" id="RHEA-COMP:9863"/>
        <dbReference type="Rhea" id="RHEA-COMP:11604"/>
        <dbReference type="ChEBI" id="CHEBI:15378"/>
        <dbReference type="ChEBI" id="CHEBI:29999"/>
        <dbReference type="ChEBI" id="CHEBI:30616"/>
        <dbReference type="ChEBI" id="CHEBI:83421"/>
        <dbReference type="ChEBI" id="CHEBI:456216"/>
        <dbReference type="EC" id="2.7.11.1"/>
    </reaction>
</comment>
<name>A0ABR2ZWX0_9AGAR</name>